<gene>
    <name evidence="1" type="ORF">DF220_04675</name>
</gene>
<evidence type="ECO:0008006" key="3">
    <source>
        <dbReference type="Google" id="ProtNLM"/>
    </source>
</evidence>
<keyword evidence="2" id="KW-1185">Reference proteome</keyword>
<proteinExistence type="predicted"/>
<evidence type="ECO:0000313" key="2">
    <source>
        <dbReference type="Proteomes" id="UP000244978"/>
    </source>
</evidence>
<comment type="caution">
    <text evidence="1">The sequence shown here is derived from an EMBL/GenBank/DDBJ whole genome shotgun (WGS) entry which is preliminary data.</text>
</comment>
<accession>A0A2U1SZY8</accession>
<name>A0A2U1SZY8_9MICO</name>
<sequence>METNASRTLARLAGTWETTGVLVADDGETEAWRGRDIYEFLPGGLHLAHRVDVVISGERRQSLEILTPSPQPDGGILQTSYEQDGSIEHSNGVVDSRGRYAIDAGDARAILAFTGPTTMSARWELRCAAGTWREWMRVTFRRIDASR</sequence>
<evidence type="ECO:0000313" key="1">
    <source>
        <dbReference type="EMBL" id="PWB97204.1"/>
    </source>
</evidence>
<dbReference type="RefSeq" id="WP_108997202.1">
    <property type="nucleotide sequence ID" value="NZ_QEEX01000001.1"/>
</dbReference>
<protein>
    <recommendedName>
        <fullName evidence="3">DUF1579 domain-containing protein</fullName>
    </recommendedName>
</protein>
<dbReference type="Proteomes" id="UP000244978">
    <property type="component" value="Unassembled WGS sequence"/>
</dbReference>
<dbReference type="EMBL" id="QEEX01000001">
    <property type="protein sequence ID" value="PWB97204.1"/>
    <property type="molecule type" value="Genomic_DNA"/>
</dbReference>
<reference evidence="2" key="1">
    <citation type="submission" date="2018-04" db="EMBL/GenBank/DDBJ databases">
        <authorList>
            <person name="Liu S."/>
            <person name="Wang Z."/>
            <person name="Li J."/>
        </authorList>
    </citation>
    <scope>NUCLEOTIDE SEQUENCE [LARGE SCALE GENOMIC DNA]</scope>
    <source>
        <strain evidence="2">S1194</strain>
    </source>
</reference>
<organism evidence="1 2">
    <name type="scientific">Homoserinimonas hongtaonis</name>
    <dbReference type="NCBI Taxonomy" id="2079791"/>
    <lineage>
        <taxon>Bacteria</taxon>
        <taxon>Bacillati</taxon>
        <taxon>Actinomycetota</taxon>
        <taxon>Actinomycetes</taxon>
        <taxon>Micrococcales</taxon>
        <taxon>Microbacteriaceae</taxon>
        <taxon>Homoserinimonas</taxon>
    </lineage>
</organism>
<dbReference type="AlphaFoldDB" id="A0A2U1SZY8"/>